<accession>K2RLF0</accession>
<comment type="caution">
    <text evidence="1">The sequence shown here is derived from an EMBL/GenBank/DDBJ whole genome shotgun (WGS) entry which is preliminary data.</text>
</comment>
<sequence>MQLSGPFRLIQPSLWSRRSRSRSALCKNYFKAITASEQRRRLSTRESDTFTEVCDESLDPAIHVPSAKSGLKAERRQQGIHGDTGFALPFHTDLGDTISLDALSRRQIGGSFYLAKAADVYEKVTTICLELAQTLLNDWTHVE</sequence>
<dbReference type="Proteomes" id="UP000007129">
    <property type="component" value="Unassembled WGS sequence"/>
</dbReference>
<gene>
    <name evidence="1" type="ORF">MPH_09214</name>
</gene>
<proteinExistence type="predicted"/>
<dbReference type="AlphaFoldDB" id="K2RLF0"/>
<organism evidence="1 2">
    <name type="scientific">Macrophomina phaseolina (strain MS6)</name>
    <name type="common">Charcoal rot fungus</name>
    <dbReference type="NCBI Taxonomy" id="1126212"/>
    <lineage>
        <taxon>Eukaryota</taxon>
        <taxon>Fungi</taxon>
        <taxon>Dikarya</taxon>
        <taxon>Ascomycota</taxon>
        <taxon>Pezizomycotina</taxon>
        <taxon>Dothideomycetes</taxon>
        <taxon>Dothideomycetes incertae sedis</taxon>
        <taxon>Botryosphaeriales</taxon>
        <taxon>Botryosphaeriaceae</taxon>
        <taxon>Macrophomina</taxon>
    </lineage>
</organism>
<protein>
    <submittedName>
        <fullName evidence="1">Uncharacterized protein</fullName>
    </submittedName>
</protein>
<dbReference type="InParanoid" id="K2RLF0"/>
<evidence type="ECO:0000313" key="2">
    <source>
        <dbReference type="Proteomes" id="UP000007129"/>
    </source>
</evidence>
<dbReference type="EMBL" id="AHHD01000388">
    <property type="protein sequence ID" value="EKG13632.1"/>
    <property type="molecule type" value="Genomic_DNA"/>
</dbReference>
<dbReference type="OrthoDB" id="272271at2759"/>
<reference evidence="1 2" key="1">
    <citation type="journal article" date="2012" name="BMC Genomics">
        <title>Tools to kill: Genome of one of the most destructive plant pathogenic fungi Macrophomina phaseolina.</title>
        <authorList>
            <person name="Islam M.S."/>
            <person name="Haque M.S."/>
            <person name="Islam M.M."/>
            <person name="Emdad E.M."/>
            <person name="Halim A."/>
            <person name="Hossen Q.M.M."/>
            <person name="Hossain M.Z."/>
            <person name="Ahmed B."/>
            <person name="Rahim S."/>
            <person name="Rahman M.S."/>
            <person name="Alam M.M."/>
            <person name="Hou S."/>
            <person name="Wan X."/>
            <person name="Saito J.A."/>
            <person name="Alam M."/>
        </authorList>
    </citation>
    <scope>NUCLEOTIDE SEQUENCE [LARGE SCALE GENOMIC DNA]</scope>
    <source>
        <strain evidence="1 2">MS6</strain>
    </source>
</reference>
<evidence type="ECO:0000313" key="1">
    <source>
        <dbReference type="EMBL" id="EKG13632.1"/>
    </source>
</evidence>
<dbReference type="VEuPathDB" id="FungiDB:MPH_09214"/>
<dbReference type="HOGENOM" id="CLU_1806540_0_0_1"/>
<name>K2RLF0_MACPH</name>